<dbReference type="InterPro" id="IPR000477">
    <property type="entry name" value="RT_dom"/>
</dbReference>
<evidence type="ECO:0000313" key="3">
    <source>
        <dbReference type="Proteomes" id="UP000004994"/>
    </source>
</evidence>
<dbReference type="CDD" id="cd01647">
    <property type="entry name" value="RT_LTR"/>
    <property type="match status" value="1"/>
</dbReference>
<dbReference type="Proteomes" id="UP000004994">
    <property type="component" value="Chromosome 3"/>
</dbReference>
<keyword evidence="3" id="KW-1185">Reference proteome</keyword>
<sequence>MRQVTGWRKCMDYKKLNAWTEKDHFPMPFVDQRLDRLAGKGWYYFLDISIVPEDQEKPTFTCPYGTFTFKRMSFWLCNAPTIFQRCMMSIFSDIVEDTIE</sequence>
<accession>A0A3Q7FMC7</accession>
<evidence type="ECO:0000313" key="2">
    <source>
        <dbReference type="EnsemblPlants" id="Solyc03g078847.1.1"/>
    </source>
</evidence>
<dbReference type="OMA" id="CNAPTIF"/>
<proteinExistence type="predicted"/>
<organism evidence="2">
    <name type="scientific">Solanum lycopersicum</name>
    <name type="common">Tomato</name>
    <name type="synonym">Lycopersicon esculentum</name>
    <dbReference type="NCBI Taxonomy" id="4081"/>
    <lineage>
        <taxon>Eukaryota</taxon>
        <taxon>Viridiplantae</taxon>
        <taxon>Streptophyta</taxon>
        <taxon>Embryophyta</taxon>
        <taxon>Tracheophyta</taxon>
        <taxon>Spermatophyta</taxon>
        <taxon>Magnoliopsida</taxon>
        <taxon>eudicotyledons</taxon>
        <taxon>Gunneridae</taxon>
        <taxon>Pentapetalae</taxon>
        <taxon>asterids</taxon>
        <taxon>lamiids</taxon>
        <taxon>Solanales</taxon>
        <taxon>Solanaceae</taxon>
        <taxon>Solanoideae</taxon>
        <taxon>Solaneae</taxon>
        <taxon>Solanum</taxon>
        <taxon>Solanum subgen. Lycopersicon</taxon>
    </lineage>
</organism>
<feature type="domain" description="Reverse transcriptase" evidence="1">
    <location>
        <begin position="5"/>
        <end position="95"/>
    </location>
</feature>
<dbReference type="PANTHER" id="PTHR24559">
    <property type="entry name" value="TRANSPOSON TY3-I GAG-POL POLYPROTEIN"/>
    <property type="match status" value="1"/>
</dbReference>
<dbReference type="Pfam" id="PF00078">
    <property type="entry name" value="RVT_1"/>
    <property type="match status" value="1"/>
</dbReference>
<evidence type="ECO:0000259" key="1">
    <source>
        <dbReference type="Pfam" id="PF00078"/>
    </source>
</evidence>
<dbReference type="InParanoid" id="A0A3Q7FMC7"/>
<dbReference type="SUPFAM" id="SSF56672">
    <property type="entry name" value="DNA/RNA polymerases"/>
    <property type="match status" value="1"/>
</dbReference>
<dbReference type="AlphaFoldDB" id="A0A3Q7FMC7"/>
<dbReference type="InterPro" id="IPR053134">
    <property type="entry name" value="RNA-dir_DNA_polymerase"/>
</dbReference>
<dbReference type="Gene3D" id="3.30.70.270">
    <property type="match status" value="1"/>
</dbReference>
<name>A0A3Q7FMC7_SOLLC</name>
<dbReference type="Gene3D" id="3.10.10.10">
    <property type="entry name" value="HIV Type 1 Reverse Transcriptase, subunit A, domain 1"/>
    <property type="match status" value="1"/>
</dbReference>
<dbReference type="Gramene" id="Solyc03g078847.1.1">
    <property type="protein sequence ID" value="Solyc03g078847.1.1"/>
    <property type="gene ID" value="Solyc03g078847.1"/>
</dbReference>
<dbReference type="InterPro" id="IPR043502">
    <property type="entry name" value="DNA/RNA_pol_sf"/>
</dbReference>
<protein>
    <recommendedName>
        <fullName evidence="1">Reverse transcriptase domain-containing protein</fullName>
    </recommendedName>
</protein>
<dbReference type="PANTHER" id="PTHR24559:SF444">
    <property type="entry name" value="REVERSE TRANSCRIPTASE DOMAIN-CONTAINING PROTEIN"/>
    <property type="match status" value="1"/>
</dbReference>
<dbReference type="STRING" id="4081.A0A3Q7FMC7"/>
<dbReference type="EnsemblPlants" id="Solyc03g078847.1.1">
    <property type="protein sequence ID" value="Solyc03g078847.1.1"/>
    <property type="gene ID" value="Solyc03g078847.1"/>
</dbReference>
<dbReference type="InterPro" id="IPR043128">
    <property type="entry name" value="Rev_trsase/Diguanyl_cyclase"/>
</dbReference>
<reference evidence="2" key="1">
    <citation type="journal article" date="2012" name="Nature">
        <title>The tomato genome sequence provides insights into fleshy fruit evolution.</title>
        <authorList>
            <consortium name="Tomato Genome Consortium"/>
        </authorList>
    </citation>
    <scope>NUCLEOTIDE SEQUENCE [LARGE SCALE GENOMIC DNA]</scope>
    <source>
        <strain evidence="2">cv. Heinz 1706</strain>
    </source>
</reference>
<reference evidence="2" key="2">
    <citation type="submission" date="2019-01" db="UniProtKB">
        <authorList>
            <consortium name="EnsemblPlants"/>
        </authorList>
    </citation>
    <scope>IDENTIFICATION</scope>
    <source>
        <strain evidence="2">cv. Heinz 1706</strain>
    </source>
</reference>